<organism evidence="2 3">
    <name type="scientific">Salix udensis</name>
    <dbReference type="NCBI Taxonomy" id="889485"/>
    <lineage>
        <taxon>Eukaryota</taxon>
        <taxon>Viridiplantae</taxon>
        <taxon>Streptophyta</taxon>
        <taxon>Embryophyta</taxon>
        <taxon>Tracheophyta</taxon>
        <taxon>Spermatophyta</taxon>
        <taxon>Magnoliopsida</taxon>
        <taxon>eudicotyledons</taxon>
        <taxon>Gunneridae</taxon>
        <taxon>Pentapetalae</taxon>
        <taxon>rosids</taxon>
        <taxon>fabids</taxon>
        <taxon>Malpighiales</taxon>
        <taxon>Salicaceae</taxon>
        <taxon>Saliceae</taxon>
        <taxon>Salix</taxon>
    </lineage>
</organism>
<proteinExistence type="predicted"/>
<accession>A0AAD6NXU8</accession>
<feature type="region of interest" description="Disordered" evidence="1">
    <location>
        <begin position="121"/>
        <end position="149"/>
    </location>
</feature>
<protein>
    <recommendedName>
        <fullName evidence="4">Maternal effect embryo arrest 59</fullName>
    </recommendedName>
</protein>
<evidence type="ECO:0008006" key="4">
    <source>
        <dbReference type="Google" id="ProtNLM"/>
    </source>
</evidence>
<dbReference type="PANTHER" id="PTHR34686:SF5">
    <property type="entry name" value="OS05G0451300 PROTEIN"/>
    <property type="match status" value="1"/>
</dbReference>
<feature type="region of interest" description="Disordered" evidence="1">
    <location>
        <begin position="1"/>
        <end position="44"/>
    </location>
</feature>
<dbReference type="AlphaFoldDB" id="A0AAD6NXU8"/>
<keyword evidence="3" id="KW-1185">Reference proteome</keyword>
<dbReference type="Proteomes" id="UP001162972">
    <property type="component" value="Chromosome 9"/>
</dbReference>
<evidence type="ECO:0000313" key="2">
    <source>
        <dbReference type="EMBL" id="KAJ6409019.1"/>
    </source>
</evidence>
<comment type="caution">
    <text evidence="2">The sequence shown here is derived from an EMBL/GenBank/DDBJ whole genome shotgun (WGS) entry which is preliminary data.</text>
</comment>
<evidence type="ECO:0000313" key="3">
    <source>
        <dbReference type="Proteomes" id="UP001162972"/>
    </source>
</evidence>
<evidence type="ECO:0000256" key="1">
    <source>
        <dbReference type="SAM" id="MobiDB-lite"/>
    </source>
</evidence>
<gene>
    <name evidence="2" type="ORF">OIU84_008666</name>
</gene>
<sequence length="149" mass="16696">MEFSKRPSRSDAHVSYEEEAKQEEETREYFEEIAPKRHSKPQRSEYSVQYVDALASNDNQSLIPEHVEFQRLETDPQKIDLNCADKQHHTTGTGFITVENASGKCFSLAPDSTTSCHASCKGNPATNDWVPADADMVTSASDKPSRSEK</sequence>
<name>A0AAD6NXU8_9ROSI</name>
<feature type="compositionally biased region" description="Basic and acidic residues" evidence="1">
    <location>
        <begin position="1"/>
        <end position="35"/>
    </location>
</feature>
<reference evidence="2 3" key="1">
    <citation type="journal article" date="2023" name="Int. J. Mol. Sci.">
        <title>De Novo Assembly and Annotation of 11 Diverse Shrub Willow (Salix) Genomes Reveals Novel Gene Organization in Sex-Linked Regions.</title>
        <authorList>
            <person name="Hyden B."/>
            <person name="Feng K."/>
            <person name="Yates T.B."/>
            <person name="Jawdy S."/>
            <person name="Cereghino C."/>
            <person name="Smart L.B."/>
            <person name="Muchero W."/>
        </authorList>
    </citation>
    <scope>NUCLEOTIDE SEQUENCE [LARGE SCALE GENOMIC DNA]</scope>
    <source>
        <tissue evidence="2">Shoot tip</tissue>
    </source>
</reference>
<dbReference type="PANTHER" id="PTHR34686">
    <property type="entry name" value="MATERNAL EFFECT EMBRYO ARREST PROTEIN"/>
    <property type="match status" value="1"/>
</dbReference>
<dbReference type="EMBL" id="JAPFFJ010000015">
    <property type="protein sequence ID" value="KAJ6409019.1"/>
    <property type="molecule type" value="Genomic_DNA"/>
</dbReference>